<evidence type="ECO:0000256" key="1">
    <source>
        <dbReference type="ARBA" id="ARBA00022679"/>
    </source>
</evidence>
<keyword evidence="1" id="KW-0808">Transferase</keyword>
<dbReference type="GO" id="GO:0000155">
    <property type="term" value="F:phosphorelay sensor kinase activity"/>
    <property type="evidence" value="ECO:0007669"/>
    <property type="project" value="InterPro"/>
</dbReference>
<dbReference type="SMART" id="SM00387">
    <property type="entry name" value="HATPase_c"/>
    <property type="match status" value="1"/>
</dbReference>
<dbReference type="Pfam" id="PF02518">
    <property type="entry name" value="HATPase_c"/>
    <property type="match status" value="1"/>
</dbReference>
<protein>
    <recommendedName>
        <fullName evidence="6">Histidine kinase/HSP90-like ATPase domain-containing protein</fullName>
    </recommendedName>
</protein>
<dbReference type="InterPro" id="IPR011712">
    <property type="entry name" value="Sig_transdc_His_kin_sub3_dim/P"/>
</dbReference>
<evidence type="ECO:0000313" key="7">
    <source>
        <dbReference type="EMBL" id="KON74473.1"/>
    </source>
</evidence>
<dbReference type="GO" id="GO:0046983">
    <property type="term" value="F:protein dimerization activity"/>
    <property type="evidence" value="ECO:0007669"/>
    <property type="project" value="InterPro"/>
</dbReference>
<dbReference type="EMBL" id="ATNL01000006">
    <property type="protein sequence ID" value="KON74473.1"/>
    <property type="molecule type" value="Genomic_DNA"/>
</dbReference>
<dbReference type="Gene3D" id="3.30.565.10">
    <property type="entry name" value="Histidine kinase-like ATPase, C-terminal domain"/>
    <property type="match status" value="1"/>
</dbReference>
<keyword evidence="3" id="KW-0902">Two-component regulatory system</keyword>
<evidence type="ECO:0000256" key="5">
    <source>
        <dbReference type="SAM" id="Phobius"/>
    </source>
</evidence>
<dbReference type="InterPro" id="IPR036890">
    <property type="entry name" value="HATPase_C_sf"/>
</dbReference>
<dbReference type="SUPFAM" id="SSF55874">
    <property type="entry name" value="ATPase domain of HSP90 chaperone/DNA topoisomerase II/histidine kinase"/>
    <property type="match status" value="1"/>
</dbReference>
<feature type="transmembrane region" description="Helical" evidence="5">
    <location>
        <begin position="46"/>
        <end position="66"/>
    </location>
</feature>
<feature type="transmembrane region" description="Helical" evidence="5">
    <location>
        <begin position="260"/>
        <end position="283"/>
    </location>
</feature>
<feature type="domain" description="Histidine kinase/HSP90-like ATPase" evidence="6">
    <location>
        <begin position="565"/>
        <end position="660"/>
    </location>
</feature>
<dbReference type="CDD" id="cd16917">
    <property type="entry name" value="HATPase_UhpB-NarQ-NarX-like"/>
    <property type="match status" value="1"/>
</dbReference>
<feature type="transmembrane region" description="Helical" evidence="5">
    <location>
        <begin position="224"/>
        <end position="248"/>
    </location>
</feature>
<accession>A0A0M0FAK6</accession>
<keyword evidence="5" id="KW-0472">Membrane</keyword>
<organism evidence="7 8">
    <name type="scientific">Cellulosimicrobium cellulans F16</name>
    <dbReference type="NCBI Taxonomy" id="1350482"/>
    <lineage>
        <taxon>Bacteria</taxon>
        <taxon>Bacillati</taxon>
        <taxon>Actinomycetota</taxon>
        <taxon>Actinomycetes</taxon>
        <taxon>Micrococcales</taxon>
        <taxon>Promicromonosporaceae</taxon>
        <taxon>Cellulosimicrobium</taxon>
    </lineage>
</organism>
<dbReference type="Gene3D" id="1.20.5.1930">
    <property type="match status" value="1"/>
</dbReference>
<dbReference type="GO" id="GO:0016020">
    <property type="term" value="C:membrane"/>
    <property type="evidence" value="ECO:0007669"/>
    <property type="project" value="InterPro"/>
</dbReference>
<dbReference type="Pfam" id="PF07730">
    <property type="entry name" value="HisKA_3"/>
    <property type="match status" value="1"/>
</dbReference>
<feature type="transmembrane region" description="Helical" evidence="5">
    <location>
        <begin position="16"/>
        <end position="34"/>
    </location>
</feature>
<keyword evidence="8" id="KW-1185">Reference proteome</keyword>
<evidence type="ECO:0000256" key="2">
    <source>
        <dbReference type="ARBA" id="ARBA00022777"/>
    </source>
</evidence>
<evidence type="ECO:0000256" key="4">
    <source>
        <dbReference type="SAM" id="MobiDB-lite"/>
    </source>
</evidence>
<keyword evidence="5" id="KW-1133">Transmembrane helix</keyword>
<feature type="transmembrane region" description="Helical" evidence="5">
    <location>
        <begin position="113"/>
        <end position="132"/>
    </location>
</feature>
<dbReference type="AlphaFoldDB" id="A0A0M0FAK6"/>
<evidence type="ECO:0000259" key="6">
    <source>
        <dbReference type="SMART" id="SM00387"/>
    </source>
</evidence>
<dbReference type="PANTHER" id="PTHR24421">
    <property type="entry name" value="NITRATE/NITRITE SENSOR PROTEIN NARX-RELATED"/>
    <property type="match status" value="1"/>
</dbReference>
<feature type="compositionally biased region" description="Low complexity" evidence="4">
    <location>
        <begin position="369"/>
        <end position="378"/>
    </location>
</feature>
<dbReference type="RefSeq" id="WP_144425394.1">
    <property type="nucleotide sequence ID" value="NZ_KQ435288.1"/>
</dbReference>
<feature type="transmembrane region" description="Helical" evidence="5">
    <location>
        <begin position="165"/>
        <end position="183"/>
    </location>
</feature>
<dbReference type="Proteomes" id="UP000037387">
    <property type="component" value="Unassembled WGS sequence"/>
</dbReference>
<dbReference type="PATRIC" id="fig|1350482.3.peg.122"/>
<proteinExistence type="predicted"/>
<feature type="transmembrane region" description="Helical" evidence="5">
    <location>
        <begin position="73"/>
        <end position="93"/>
    </location>
</feature>
<evidence type="ECO:0000313" key="8">
    <source>
        <dbReference type="Proteomes" id="UP000037387"/>
    </source>
</evidence>
<dbReference type="InterPro" id="IPR003594">
    <property type="entry name" value="HATPase_dom"/>
</dbReference>
<dbReference type="InterPro" id="IPR050482">
    <property type="entry name" value="Sensor_HK_TwoCompSys"/>
</dbReference>
<feature type="transmembrane region" description="Helical" evidence="5">
    <location>
        <begin position="139"/>
        <end position="159"/>
    </location>
</feature>
<sequence length="670" mass="69166">MADPGPGRAGMPRTGWTIGVLAWVLGVSALALQLTSGVPLLLGDLLFVVVDATVALVYGTVAAVILVRRPHVVGWLVALAGIGGGVAALGGAWRSHASPPPGLPPLTPLADAYGWAWVPGTVGLFVLVPWFVRGGRLGTGAWCGVAGGVASIAYFFLAPPDDPRPAILGVVVMGLVTAAATAWRWRRGPVEERRGLGLLSLGTALMALSFLPLLGTWASPDVLLALPLTHLACQALFPAAILVCVLRNRLWGIDLVLSRATVAAMLAVGLAVVYAVVVVLATTVVDGPAAQVVAAVGVALAVQPLHTWLRHRVRTLVYGEGNDPGRAALSVGRHLSSASTADELVVSLAVGVREALRLESVTIERAPDRPAAPGAAEDLPSPAWAGPTSRATGQTASLPVAHGGRVLGRVHVVARAGEGLDARTRDALDQLLPVLGAGLALAQGARELEEARDATTRARLAERRVIRRELHDGVGPWLVGLRLGLQGARNTLETDPAAAAALLDALGAEVAQRVEDVRALSRSLLPPSLDEHGLEVALGELAGRQALGGFVVDVRCDPCDGLDPRVAAAAYAIASESVVNAARHSGAGECRLTVRLGDRCIVVTCEDDGRGIAPDATRGVGSRSLRERTDELGGRLEVTAVRPDGERPGTCVRATLPLVPAGALAREGTS</sequence>
<feature type="region of interest" description="Disordered" evidence="4">
    <location>
        <begin position="367"/>
        <end position="395"/>
    </location>
</feature>
<feature type="transmembrane region" description="Helical" evidence="5">
    <location>
        <begin position="195"/>
        <end position="218"/>
    </location>
</feature>
<reference evidence="7 8" key="1">
    <citation type="journal article" date="2015" name="Sci. Rep.">
        <title>Functional and structural properties of a novel cellulosome-like multienzyme complex: efficient glycoside hydrolysis of water-insoluble 7-xylosyl-10-deacetylpaclitaxel.</title>
        <authorList>
            <person name="Dou T.Y."/>
            <person name="Luan H.W."/>
            <person name="Ge G.B."/>
            <person name="Dong M.M."/>
            <person name="Zou H.F."/>
            <person name="He Y.Q."/>
            <person name="Cui P."/>
            <person name="Wang J.Y."/>
            <person name="Hao D.C."/>
            <person name="Yang S.L."/>
            <person name="Yang L."/>
        </authorList>
    </citation>
    <scope>NUCLEOTIDE SEQUENCE [LARGE SCALE GENOMIC DNA]</scope>
    <source>
        <strain evidence="7 8">F16</strain>
    </source>
</reference>
<comment type="caution">
    <text evidence="7">The sequence shown here is derived from an EMBL/GenBank/DDBJ whole genome shotgun (WGS) entry which is preliminary data.</text>
</comment>
<keyword evidence="2" id="KW-0418">Kinase</keyword>
<keyword evidence="5" id="KW-0812">Transmembrane</keyword>
<name>A0A0M0FAK6_CELCE</name>
<gene>
    <name evidence="7" type="ORF">M768_00685</name>
</gene>
<evidence type="ECO:0000256" key="3">
    <source>
        <dbReference type="ARBA" id="ARBA00023012"/>
    </source>
</evidence>